<protein>
    <submittedName>
        <fullName evidence="2">Uncharacterized protein</fullName>
    </submittedName>
</protein>
<feature type="non-terminal residue" evidence="2">
    <location>
        <position position="306"/>
    </location>
</feature>
<feature type="non-terminal residue" evidence="2">
    <location>
        <position position="1"/>
    </location>
</feature>
<reference evidence="2 3" key="1">
    <citation type="submission" date="2024-02" db="EMBL/GenBank/DDBJ databases">
        <title>High-quality chromosome-scale genome assembly of Pensacola bahiagrass (Paspalum notatum Flugge var. saurae).</title>
        <authorList>
            <person name="Vega J.M."/>
            <person name="Podio M."/>
            <person name="Orjuela J."/>
            <person name="Siena L.A."/>
            <person name="Pessino S.C."/>
            <person name="Combes M.C."/>
            <person name="Mariac C."/>
            <person name="Albertini E."/>
            <person name="Pupilli F."/>
            <person name="Ortiz J.P.A."/>
            <person name="Leblanc O."/>
        </authorList>
    </citation>
    <scope>NUCLEOTIDE SEQUENCE [LARGE SCALE GENOMIC DNA]</scope>
    <source>
        <strain evidence="2">R1</strain>
        <tissue evidence="2">Leaf</tissue>
    </source>
</reference>
<dbReference type="EMBL" id="CP144754">
    <property type="protein sequence ID" value="WVZ96465.1"/>
    <property type="molecule type" value="Genomic_DNA"/>
</dbReference>
<feature type="compositionally biased region" description="Pro residues" evidence="1">
    <location>
        <begin position="142"/>
        <end position="153"/>
    </location>
</feature>
<keyword evidence="3" id="KW-1185">Reference proteome</keyword>
<evidence type="ECO:0000256" key="1">
    <source>
        <dbReference type="SAM" id="MobiDB-lite"/>
    </source>
</evidence>
<name>A0AAQ3UQE9_PASNO</name>
<gene>
    <name evidence="2" type="ORF">U9M48_042103</name>
</gene>
<sequence length="306" mass="32375">SPPSVSSASTPTRATIPHRLPESAPTPTASIPAPRPRRSSHPQRVTASPPCSEPPTFAAAAIAPQSAAPRFAASAPRALSPPPSTRGPIIRRRRVRCHRHRILLRDAQICRRATSMSSTAWSTDADAGTATSSPTRRSTLPHPLPCCAPPPPTARQRPRGSPRASATQPDRKSSSSPAGAAPVLQARPTSSSLSRPIATVRALDLLPVGSSAMPSLVGTTVALQYHLGKGRHLGKETEAQELGQLLVHSLSCSTNQHPQQGLQQQAWRELVVLPQQASRSKARTPELSHLVLVKSSTSALAYALED</sequence>
<evidence type="ECO:0000313" key="2">
    <source>
        <dbReference type="EMBL" id="WVZ96465.1"/>
    </source>
</evidence>
<feature type="compositionally biased region" description="Low complexity" evidence="1">
    <location>
        <begin position="22"/>
        <end position="32"/>
    </location>
</feature>
<dbReference type="Proteomes" id="UP001341281">
    <property type="component" value="Chromosome 10"/>
</dbReference>
<dbReference type="AlphaFoldDB" id="A0AAQ3UQE9"/>
<accession>A0AAQ3UQE9</accession>
<organism evidence="2 3">
    <name type="scientific">Paspalum notatum var. saurae</name>
    <dbReference type="NCBI Taxonomy" id="547442"/>
    <lineage>
        <taxon>Eukaryota</taxon>
        <taxon>Viridiplantae</taxon>
        <taxon>Streptophyta</taxon>
        <taxon>Embryophyta</taxon>
        <taxon>Tracheophyta</taxon>
        <taxon>Spermatophyta</taxon>
        <taxon>Magnoliopsida</taxon>
        <taxon>Liliopsida</taxon>
        <taxon>Poales</taxon>
        <taxon>Poaceae</taxon>
        <taxon>PACMAD clade</taxon>
        <taxon>Panicoideae</taxon>
        <taxon>Andropogonodae</taxon>
        <taxon>Paspaleae</taxon>
        <taxon>Paspalinae</taxon>
        <taxon>Paspalum</taxon>
    </lineage>
</organism>
<proteinExistence type="predicted"/>
<feature type="region of interest" description="Disordered" evidence="1">
    <location>
        <begin position="115"/>
        <end position="194"/>
    </location>
</feature>
<evidence type="ECO:0000313" key="3">
    <source>
        <dbReference type="Proteomes" id="UP001341281"/>
    </source>
</evidence>
<feature type="compositionally biased region" description="Low complexity" evidence="1">
    <location>
        <begin position="1"/>
        <end position="15"/>
    </location>
</feature>
<feature type="compositionally biased region" description="Polar residues" evidence="1">
    <location>
        <begin position="129"/>
        <end position="138"/>
    </location>
</feature>
<feature type="region of interest" description="Disordered" evidence="1">
    <location>
        <begin position="1"/>
        <end position="91"/>
    </location>
</feature>
<feature type="compositionally biased region" description="Low complexity" evidence="1">
    <location>
        <begin position="54"/>
        <end position="78"/>
    </location>
</feature>